<evidence type="ECO:0000313" key="2">
    <source>
        <dbReference type="EMBL" id="MCL9818231.1"/>
    </source>
</evidence>
<gene>
    <name evidence="2" type="ORF">AArcSt2_14915</name>
</gene>
<sequence length="222" mass="24777">MTIETQPEDTHVDNCLALGSIVSSNSHLDYTVEIYKETDRERAPQIDEREFGQPVFIQKSVSGEPYLVMGVIYNTQLVDPDQGRTGTRLAQSDQGQFTPGYIEERTTLAGVALLGTARVTEDGLLTDPSHELPRWTLEVDDIVCQCPDELTKTFHMNDEGDLQFAYADRILNVGGPLGSDVLLSIIGRLRSMIADTDKNQRVLDVVEQNITWQAHTDRGVIR</sequence>
<name>A0AAE3K9M5_9EURY</name>
<evidence type="ECO:0000313" key="3">
    <source>
        <dbReference type="Proteomes" id="UP001203207"/>
    </source>
</evidence>
<keyword evidence="3" id="KW-1185">Reference proteome</keyword>
<reference evidence="2" key="2">
    <citation type="submission" date="2022-02" db="EMBL/GenBank/DDBJ databases">
        <authorList>
            <person name="Elcheninov A.G."/>
            <person name="Sorokin D.Y."/>
            <person name="Kublanov I.V."/>
        </authorList>
    </citation>
    <scope>NUCLEOTIDE SEQUENCE</scope>
    <source>
        <strain evidence="2">AArc-St2</strain>
    </source>
</reference>
<dbReference type="Pfam" id="PF26500">
    <property type="entry name" value="DUF8166"/>
    <property type="match status" value="1"/>
</dbReference>
<dbReference type="EMBL" id="JAKRVX010000009">
    <property type="protein sequence ID" value="MCL9818231.1"/>
    <property type="molecule type" value="Genomic_DNA"/>
</dbReference>
<protein>
    <recommendedName>
        <fullName evidence="1">DUF8166 domain-containing protein</fullName>
    </recommendedName>
</protein>
<organism evidence="2 3">
    <name type="scientific">Natronocalculus amylovorans</name>
    <dbReference type="NCBI Taxonomy" id="2917812"/>
    <lineage>
        <taxon>Archaea</taxon>
        <taxon>Methanobacteriati</taxon>
        <taxon>Methanobacteriota</taxon>
        <taxon>Stenosarchaea group</taxon>
        <taxon>Halobacteria</taxon>
        <taxon>Halobacteriales</taxon>
        <taxon>Haloferacaceae</taxon>
        <taxon>Natronocalculus</taxon>
    </lineage>
</organism>
<proteinExistence type="predicted"/>
<dbReference type="Proteomes" id="UP001203207">
    <property type="component" value="Unassembled WGS sequence"/>
</dbReference>
<evidence type="ECO:0000259" key="1">
    <source>
        <dbReference type="Pfam" id="PF26500"/>
    </source>
</evidence>
<reference evidence="2" key="1">
    <citation type="journal article" date="2022" name="Syst. Appl. Microbiol.">
        <title>Natronocalculus amylovorans gen. nov., sp. nov., and Natranaeroarchaeum aerophilus sp. nov., dominant culturable amylolytic natronoarchaea from hypersaline soda lakes in southwestern Siberia.</title>
        <authorList>
            <person name="Sorokin D.Y."/>
            <person name="Elcheninov A.G."/>
            <person name="Khizhniak T.V."/>
            <person name="Koenen M."/>
            <person name="Bale N.J."/>
            <person name="Damste J.S.S."/>
            <person name="Kublanov I.V."/>
        </authorList>
    </citation>
    <scope>NUCLEOTIDE SEQUENCE</scope>
    <source>
        <strain evidence="2">AArc-St2</strain>
    </source>
</reference>
<dbReference type="RefSeq" id="WP_250585748.1">
    <property type="nucleotide sequence ID" value="NZ_JAKRVX010000009.1"/>
</dbReference>
<feature type="domain" description="DUF8166" evidence="1">
    <location>
        <begin position="7"/>
        <end position="220"/>
    </location>
</feature>
<dbReference type="AlphaFoldDB" id="A0AAE3K9M5"/>
<dbReference type="InterPro" id="IPR058479">
    <property type="entry name" value="DUF8166"/>
</dbReference>
<accession>A0AAE3K9M5</accession>
<comment type="caution">
    <text evidence="2">The sequence shown here is derived from an EMBL/GenBank/DDBJ whole genome shotgun (WGS) entry which is preliminary data.</text>
</comment>